<proteinExistence type="predicted"/>
<accession>A0A165TSD3</accession>
<organism evidence="1 2">
    <name type="scientific">Neolentinus lepideus HHB14362 ss-1</name>
    <dbReference type="NCBI Taxonomy" id="1314782"/>
    <lineage>
        <taxon>Eukaryota</taxon>
        <taxon>Fungi</taxon>
        <taxon>Dikarya</taxon>
        <taxon>Basidiomycota</taxon>
        <taxon>Agaricomycotina</taxon>
        <taxon>Agaricomycetes</taxon>
        <taxon>Gloeophyllales</taxon>
        <taxon>Gloeophyllaceae</taxon>
        <taxon>Neolentinus</taxon>
    </lineage>
</organism>
<sequence>MGGEEIPKEVLNKIFTLACDDGGHTAARLRRVSKVFHGAAEELRFRYVALERYSQMPQFVEAFKNAPSSSQDQFRDLYMYIYSDRFEAEEPQLGKRSYSNLFCIGHCAFGSLVDQILDLLSERIVTFWCIIDGTRMTRTFSTLLRRTSVFPRLTHLTFQHPDLPFCPYSYIFPEHLSRAPQIFPSLTHVDVVYPCASSTSFALASASACFFAARVYKNLTGIRVTSVYIDDCQRLRVKFGLKPMPPNQSMARHLASYPIMLPRSVTGYAVEPTLWEEESAVDQWLQEIKAYLMRRCVGRKSIVLTWQRIEDGLWIEDWMEMLKPQVEELYEKCLL</sequence>
<evidence type="ECO:0000313" key="2">
    <source>
        <dbReference type="Proteomes" id="UP000076761"/>
    </source>
</evidence>
<protein>
    <recommendedName>
        <fullName evidence="3">F-box domain-containing protein</fullName>
    </recommendedName>
</protein>
<evidence type="ECO:0008006" key="3">
    <source>
        <dbReference type="Google" id="ProtNLM"/>
    </source>
</evidence>
<keyword evidence="2" id="KW-1185">Reference proteome</keyword>
<dbReference type="OrthoDB" id="2748701at2759"/>
<dbReference type="EMBL" id="KV425563">
    <property type="protein sequence ID" value="KZT27105.1"/>
    <property type="molecule type" value="Genomic_DNA"/>
</dbReference>
<evidence type="ECO:0000313" key="1">
    <source>
        <dbReference type="EMBL" id="KZT27105.1"/>
    </source>
</evidence>
<dbReference type="AlphaFoldDB" id="A0A165TSD3"/>
<dbReference type="InParanoid" id="A0A165TSD3"/>
<reference evidence="1 2" key="1">
    <citation type="journal article" date="2016" name="Mol. Biol. Evol.">
        <title>Comparative Genomics of Early-Diverging Mushroom-Forming Fungi Provides Insights into the Origins of Lignocellulose Decay Capabilities.</title>
        <authorList>
            <person name="Nagy L.G."/>
            <person name="Riley R."/>
            <person name="Tritt A."/>
            <person name="Adam C."/>
            <person name="Daum C."/>
            <person name="Floudas D."/>
            <person name="Sun H."/>
            <person name="Yadav J.S."/>
            <person name="Pangilinan J."/>
            <person name="Larsson K.H."/>
            <person name="Matsuura K."/>
            <person name="Barry K."/>
            <person name="Labutti K."/>
            <person name="Kuo R."/>
            <person name="Ohm R.A."/>
            <person name="Bhattacharya S.S."/>
            <person name="Shirouzu T."/>
            <person name="Yoshinaga Y."/>
            <person name="Martin F.M."/>
            <person name="Grigoriev I.V."/>
            <person name="Hibbett D.S."/>
        </authorList>
    </citation>
    <scope>NUCLEOTIDE SEQUENCE [LARGE SCALE GENOMIC DNA]</scope>
    <source>
        <strain evidence="1 2">HHB14362 ss-1</strain>
    </source>
</reference>
<name>A0A165TSD3_9AGAM</name>
<gene>
    <name evidence="1" type="ORF">NEOLEDRAFT_1131089</name>
</gene>
<dbReference type="Proteomes" id="UP000076761">
    <property type="component" value="Unassembled WGS sequence"/>
</dbReference>